<gene>
    <name evidence="2" type="ORF">M8C21_018881</name>
</gene>
<evidence type="ECO:0000313" key="2">
    <source>
        <dbReference type="EMBL" id="KAI7724962.1"/>
    </source>
</evidence>
<accession>A0AAD5G1U0</accession>
<name>A0AAD5G1U0_AMBAR</name>
<dbReference type="EMBL" id="JAMZMK010012115">
    <property type="protein sequence ID" value="KAI7724962.1"/>
    <property type="molecule type" value="Genomic_DNA"/>
</dbReference>
<organism evidence="2 3">
    <name type="scientific">Ambrosia artemisiifolia</name>
    <name type="common">Common ragweed</name>
    <dbReference type="NCBI Taxonomy" id="4212"/>
    <lineage>
        <taxon>Eukaryota</taxon>
        <taxon>Viridiplantae</taxon>
        <taxon>Streptophyta</taxon>
        <taxon>Embryophyta</taxon>
        <taxon>Tracheophyta</taxon>
        <taxon>Spermatophyta</taxon>
        <taxon>Magnoliopsida</taxon>
        <taxon>eudicotyledons</taxon>
        <taxon>Gunneridae</taxon>
        <taxon>Pentapetalae</taxon>
        <taxon>asterids</taxon>
        <taxon>campanulids</taxon>
        <taxon>Asterales</taxon>
        <taxon>Asteraceae</taxon>
        <taxon>Asteroideae</taxon>
        <taxon>Heliantheae alliance</taxon>
        <taxon>Heliantheae</taxon>
        <taxon>Ambrosia</taxon>
    </lineage>
</organism>
<proteinExistence type="predicted"/>
<dbReference type="PANTHER" id="PTHR33625">
    <property type="entry name" value="OS08G0179900 PROTEIN"/>
    <property type="match status" value="1"/>
</dbReference>
<evidence type="ECO:0000256" key="1">
    <source>
        <dbReference type="SAM" id="MobiDB-lite"/>
    </source>
</evidence>
<dbReference type="Proteomes" id="UP001206925">
    <property type="component" value="Unassembled WGS sequence"/>
</dbReference>
<reference evidence="2" key="1">
    <citation type="submission" date="2022-06" db="EMBL/GenBank/DDBJ databases">
        <title>Uncovering the hologenomic basis of an extraordinary plant invasion.</title>
        <authorList>
            <person name="Bieker V.C."/>
            <person name="Martin M.D."/>
            <person name="Gilbert T."/>
            <person name="Hodgins K."/>
            <person name="Battlay P."/>
            <person name="Petersen B."/>
            <person name="Wilson J."/>
        </authorList>
    </citation>
    <scope>NUCLEOTIDE SEQUENCE</scope>
    <source>
        <strain evidence="2">AA19_3_7</strain>
        <tissue evidence="2">Leaf</tissue>
    </source>
</reference>
<sequence length="344" mass="38006">MRRSFGPKMGGGGGGGGGGMMKTVHRAMRAGIGSNTSQEPSYSSHAATGTTSNRNHQHINTTLSLNRPSSPCSYLNHPAPDMPPHNLALTTSLSSATGEEFDWEYVDVEGDGVDGFYDEFVFGGGVPSEQEVHHAVTSLYEVLEPVSFDQLMNHRETYEDDARVDIISSSTGFHNSGLELDWHEPSMQQCYSTSTLQVPRSDKVCDAFHLLQTDPSVQRMVISLSSDKAVWDAVMNNEVVRELRESIREDKSIYDGSEGGVNGSNPVTQVLHWIFANTKDKVIEIVAKITKVVNELLRPMSKDEKPNIDTNVGLDSFDEKLRRSFFLSIVVLLIVVVSRSRKQR</sequence>
<comment type="caution">
    <text evidence="2">The sequence shown here is derived from an EMBL/GenBank/DDBJ whole genome shotgun (WGS) entry which is preliminary data.</text>
</comment>
<feature type="region of interest" description="Disordered" evidence="1">
    <location>
        <begin position="1"/>
        <end position="55"/>
    </location>
</feature>
<feature type="compositionally biased region" description="Gly residues" evidence="1">
    <location>
        <begin position="8"/>
        <end position="20"/>
    </location>
</feature>
<dbReference type="PANTHER" id="PTHR33625:SF11">
    <property type="match status" value="1"/>
</dbReference>
<protein>
    <submittedName>
        <fullName evidence="2">Uncharacterized protein</fullName>
    </submittedName>
</protein>
<dbReference type="AlphaFoldDB" id="A0AAD5G1U0"/>
<evidence type="ECO:0000313" key="3">
    <source>
        <dbReference type="Proteomes" id="UP001206925"/>
    </source>
</evidence>
<keyword evidence="3" id="KW-1185">Reference proteome</keyword>
<feature type="compositionally biased region" description="Polar residues" evidence="1">
    <location>
        <begin position="33"/>
        <end position="55"/>
    </location>
</feature>